<keyword evidence="8" id="KW-1185">Reference proteome</keyword>
<keyword evidence="4" id="KW-0520">NAD</keyword>
<protein>
    <recommendedName>
        <fullName evidence="2">precorrin-2 dehydrogenase</fullName>
        <ecNumber evidence="2">1.3.1.76</ecNumber>
    </recommendedName>
</protein>
<comment type="pathway">
    <text evidence="1">Porphyrin-containing compound metabolism; siroheme biosynthesis; sirohydrochlorin from precorrin-2: step 1/1.</text>
</comment>
<dbReference type="SUPFAM" id="SSF51735">
    <property type="entry name" value="NAD(P)-binding Rossmann-fold domains"/>
    <property type="match status" value="1"/>
</dbReference>
<dbReference type="NCBIfam" id="TIGR01470">
    <property type="entry name" value="cysG_Nterm"/>
    <property type="match status" value="1"/>
</dbReference>
<dbReference type="Proteomes" id="UP000315343">
    <property type="component" value="Unassembled WGS sequence"/>
</dbReference>
<comment type="caution">
    <text evidence="7">The sequence shown here is derived from an EMBL/GenBank/DDBJ whole genome shotgun (WGS) entry which is preliminary data.</text>
</comment>
<evidence type="ECO:0000256" key="4">
    <source>
        <dbReference type="ARBA" id="ARBA00023027"/>
    </source>
</evidence>
<sequence length="210" mass="24097">MRYYPICIDTLNKKILVVGGGNASYLKLKDLAKTDAHIDVVSEKFLKEVDELNNINRNIILIRENIENFEISDDYHMVFICTDNHELNMEICKYFKDKKFLVMVADSREKSDFITSAILHKDNITVSVNTQGKSPTAAKLILNETGKILNEEFTEKISLLCEIREQLKMKNNEGLNIGNIKSTMDSLICKNNSDLKIFLNDIEDSVRQEN</sequence>
<reference evidence="7 8" key="1">
    <citation type="submission" date="2019-07" db="EMBL/GenBank/DDBJ databases">
        <title>Genomic Encyclopedia of Type Strains, Phase I: the one thousand microbial genomes (KMG-I) project.</title>
        <authorList>
            <person name="Kyrpides N."/>
        </authorList>
    </citation>
    <scope>NUCLEOTIDE SEQUENCE [LARGE SCALE GENOMIC DNA]</scope>
    <source>
        <strain evidence="7 8">DSM 13558</strain>
    </source>
</reference>
<dbReference type="EC" id="1.3.1.76" evidence="2"/>
<dbReference type="Pfam" id="PF13241">
    <property type="entry name" value="NAD_binding_7"/>
    <property type="match status" value="1"/>
</dbReference>
<comment type="catalytic activity">
    <reaction evidence="6">
        <text>precorrin-2 + NAD(+) = sirohydrochlorin + NADH + 2 H(+)</text>
        <dbReference type="Rhea" id="RHEA:15613"/>
        <dbReference type="ChEBI" id="CHEBI:15378"/>
        <dbReference type="ChEBI" id="CHEBI:57540"/>
        <dbReference type="ChEBI" id="CHEBI:57945"/>
        <dbReference type="ChEBI" id="CHEBI:58351"/>
        <dbReference type="ChEBI" id="CHEBI:58827"/>
        <dbReference type="EC" id="1.3.1.76"/>
    </reaction>
</comment>
<evidence type="ECO:0000256" key="2">
    <source>
        <dbReference type="ARBA" id="ARBA00012400"/>
    </source>
</evidence>
<dbReference type="PANTHER" id="PTHR35330:SF1">
    <property type="entry name" value="SIROHEME BIOSYNTHESIS PROTEIN MET8"/>
    <property type="match status" value="1"/>
</dbReference>
<dbReference type="Gene3D" id="3.40.50.720">
    <property type="entry name" value="NAD(P)-binding Rossmann-like Domain"/>
    <property type="match status" value="1"/>
</dbReference>
<organism evidence="7 8">
    <name type="scientific">Sedimentibacter saalensis</name>
    <dbReference type="NCBI Taxonomy" id="130788"/>
    <lineage>
        <taxon>Bacteria</taxon>
        <taxon>Bacillati</taxon>
        <taxon>Bacillota</taxon>
        <taxon>Tissierellia</taxon>
        <taxon>Sedimentibacter</taxon>
    </lineage>
</organism>
<dbReference type="InterPro" id="IPR028161">
    <property type="entry name" value="Met8-like"/>
</dbReference>
<dbReference type="InterPro" id="IPR036291">
    <property type="entry name" value="NAD(P)-bd_dom_sf"/>
</dbReference>
<dbReference type="GO" id="GO:0019354">
    <property type="term" value="P:siroheme biosynthetic process"/>
    <property type="evidence" value="ECO:0007669"/>
    <property type="project" value="UniProtKB-UniPathway"/>
</dbReference>
<evidence type="ECO:0000313" key="8">
    <source>
        <dbReference type="Proteomes" id="UP000315343"/>
    </source>
</evidence>
<dbReference type="GO" id="GO:0043115">
    <property type="term" value="F:precorrin-2 dehydrogenase activity"/>
    <property type="evidence" value="ECO:0007669"/>
    <property type="project" value="UniProtKB-EC"/>
</dbReference>
<dbReference type="EMBL" id="VLKH01000008">
    <property type="protein sequence ID" value="TWH78650.1"/>
    <property type="molecule type" value="Genomic_DNA"/>
</dbReference>
<dbReference type="RefSeq" id="WP_145084573.1">
    <property type="nucleotide sequence ID" value="NZ_VLKH01000008.1"/>
</dbReference>
<accession>A0A562J6A2</accession>
<dbReference type="PANTHER" id="PTHR35330">
    <property type="entry name" value="SIROHEME BIOSYNTHESIS PROTEIN MET8"/>
    <property type="match status" value="1"/>
</dbReference>
<keyword evidence="5" id="KW-0627">Porphyrin biosynthesis</keyword>
<evidence type="ECO:0000256" key="5">
    <source>
        <dbReference type="ARBA" id="ARBA00023244"/>
    </source>
</evidence>
<dbReference type="AlphaFoldDB" id="A0A562J6A2"/>
<dbReference type="UniPathway" id="UPA00262">
    <property type="reaction ID" value="UER00222"/>
</dbReference>
<dbReference type="InterPro" id="IPR006367">
    <property type="entry name" value="Sirohaem_synthase_N"/>
</dbReference>
<dbReference type="GO" id="GO:0004325">
    <property type="term" value="F:ferrochelatase activity"/>
    <property type="evidence" value="ECO:0007669"/>
    <property type="project" value="InterPro"/>
</dbReference>
<keyword evidence="3" id="KW-0560">Oxidoreductase</keyword>
<evidence type="ECO:0000256" key="6">
    <source>
        <dbReference type="ARBA" id="ARBA00047561"/>
    </source>
</evidence>
<evidence type="ECO:0000256" key="1">
    <source>
        <dbReference type="ARBA" id="ARBA00005010"/>
    </source>
</evidence>
<evidence type="ECO:0000313" key="7">
    <source>
        <dbReference type="EMBL" id="TWH78650.1"/>
    </source>
</evidence>
<proteinExistence type="predicted"/>
<gene>
    <name evidence="7" type="ORF">LY60_02675</name>
</gene>
<dbReference type="OrthoDB" id="9773765at2"/>
<name>A0A562J6A2_9FIRM</name>
<evidence type="ECO:0000256" key="3">
    <source>
        <dbReference type="ARBA" id="ARBA00023002"/>
    </source>
</evidence>
<dbReference type="SUPFAM" id="SSF75615">
    <property type="entry name" value="Siroheme synthase middle domains-like"/>
    <property type="match status" value="1"/>
</dbReference>